<gene>
    <name evidence="2" type="ORF">MTABA_v1c04870</name>
</gene>
<feature type="transmembrane region" description="Helical" evidence="1">
    <location>
        <begin position="169"/>
        <end position="189"/>
    </location>
</feature>
<dbReference type="GO" id="GO:0005886">
    <property type="term" value="C:plasma membrane"/>
    <property type="evidence" value="ECO:0007669"/>
    <property type="project" value="UniProtKB-SubCell"/>
</dbReference>
<dbReference type="GO" id="GO:0140359">
    <property type="term" value="F:ABC-type transporter activity"/>
    <property type="evidence" value="ECO:0007669"/>
    <property type="project" value="InterPro"/>
</dbReference>
<accession>A0A2K8P7W2</accession>
<name>A0A2K8P7W2_9MOLU</name>
<sequence>MINKAIIKQHFKSNFILWLILIIMPAIFVNLIVPLTINQFEGVEELPPIANLLQLAVFTSIGFEIPLIFVIIASNKIMVGEVQTGRITYVVASPLKRTTIINTKIIFMGLSLFIGFILNLILTIPVISINANKIDITLGAYITSLAGMFLLLFMICGITFLASTYFNKAIWSYVVGAGLPILFFIVSMLSSSVDALDSLKYLTLNSLYNRTNVFEFENGKYILASADKWIGQYLAMLIIGAGLFVASSYVFKSKDLLL</sequence>
<keyword evidence="3" id="KW-1185">Reference proteome</keyword>
<feature type="transmembrane region" description="Helical" evidence="1">
    <location>
        <begin position="49"/>
        <end position="73"/>
    </location>
</feature>
<feature type="transmembrane region" description="Helical" evidence="1">
    <location>
        <begin position="15"/>
        <end position="37"/>
    </location>
</feature>
<evidence type="ECO:0000256" key="1">
    <source>
        <dbReference type="SAM" id="Phobius"/>
    </source>
</evidence>
<dbReference type="RefSeq" id="WP_100679612.1">
    <property type="nucleotide sequence ID" value="NZ_CP024969.1"/>
</dbReference>
<organism evidence="2 3">
    <name type="scientific">Mesoplasma tabanidae</name>
    <dbReference type="NCBI Taxonomy" id="219745"/>
    <lineage>
        <taxon>Bacteria</taxon>
        <taxon>Bacillati</taxon>
        <taxon>Mycoplasmatota</taxon>
        <taxon>Mollicutes</taxon>
        <taxon>Entomoplasmatales</taxon>
        <taxon>Entomoplasmataceae</taxon>
        <taxon>Mesoplasma</taxon>
    </lineage>
</organism>
<proteinExistence type="predicted"/>
<dbReference type="OrthoDB" id="391768at2"/>
<dbReference type="AlphaFoldDB" id="A0A2K8P7W2"/>
<dbReference type="PANTHER" id="PTHR37305:SF1">
    <property type="entry name" value="MEMBRANE PROTEIN"/>
    <property type="match status" value="1"/>
</dbReference>
<reference evidence="2 3" key="1">
    <citation type="submission" date="2017-11" db="EMBL/GenBank/DDBJ databases">
        <title>Genome sequence of Mesoplasma tabanidae BARC 857 (ATCC 49584).</title>
        <authorList>
            <person name="Lo W.-S."/>
            <person name="Kuo C.-H."/>
        </authorList>
    </citation>
    <scope>NUCLEOTIDE SEQUENCE [LARGE SCALE GENOMIC DNA]</scope>
    <source>
        <strain evidence="2 3">BARC 857</strain>
    </source>
</reference>
<feature type="transmembrane region" description="Helical" evidence="1">
    <location>
        <begin position="105"/>
        <end position="127"/>
    </location>
</feature>
<feature type="transmembrane region" description="Helical" evidence="1">
    <location>
        <begin position="230"/>
        <end position="251"/>
    </location>
</feature>
<dbReference type="KEGG" id="mtab:MTABA_v1c04870"/>
<protein>
    <submittedName>
        <fullName evidence="2">ABC transporter permease protein</fullName>
    </submittedName>
</protein>
<keyword evidence="1" id="KW-0812">Transmembrane</keyword>
<keyword evidence="1" id="KW-1133">Transmembrane helix</keyword>
<evidence type="ECO:0000313" key="2">
    <source>
        <dbReference type="EMBL" id="ATZ21685.1"/>
    </source>
</evidence>
<evidence type="ECO:0000313" key="3">
    <source>
        <dbReference type="Proteomes" id="UP000232223"/>
    </source>
</evidence>
<feature type="transmembrane region" description="Helical" evidence="1">
    <location>
        <begin position="139"/>
        <end position="162"/>
    </location>
</feature>
<dbReference type="PANTHER" id="PTHR37305">
    <property type="entry name" value="INTEGRAL MEMBRANE PROTEIN-RELATED"/>
    <property type="match status" value="1"/>
</dbReference>
<dbReference type="Proteomes" id="UP000232223">
    <property type="component" value="Chromosome"/>
</dbReference>
<dbReference type="EMBL" id="CP024969">
    <property type="protein sequence ID" value="ATZ21685.1"/>
    <property type="molecule type" value="Genomic_DNA"/>
</dbReference>
<keyword evidence="1" id="KW-0472">Membrane</keyword>